<proteinExistence type="predicted"/>
<evidence type="ECO:0000256" key="1">
    <source>
        <dbReference type="SAM" id="Phobius"/>
    </source>
</evidence>
<accession>A0ABR7JNN1</accession>
<reference evidence="3 4" key="1">
    <citation type="submission" date="2020-08" db="EMBL/GenBank/DDBJ databases">
        <authorList>
            <person name="Liu C."/>
            <person name="Sun Q."/>
        </authorList>
    </citation>
    <scope>NUCLEOTIDE SEQUENCE [LARGE SCALE GENOMIC DNA]</scope>
    <source>
        <strain evidence="3 4">NSJ-18</strain>
    </source>
</reference>
<dbReference type="InterPro" id="IPR025330">
    <property type="entry name" value="DUF4236"/>
</dbReference>
<evidence type="ECO:0000313" key="4">
    <source>
        <dbReference type="Proteomes" id="UP000609849"/>
    </source>
</evidence>
<dbReference type="EMBL" id="JACRWE010000002">
    <property type="protein sequence ID" value="MBC5996367.1"/>
    <property type="molecule type" value="Genomic_DNA"/>
</dbReference>
<dbReference type="Proteomes" id="UP000609849">
    <property type="component" value="Unassembled WGS sequence"/>
</dbReference>
<gene>
    <name evidence="3" type="ORF">H8923_06295</name>
</gene>
<organism evidence="3 4">
    <name type="scientific">Romboutsia faecis</name>
    <dbReference type="NCBI Taxonomy" id="2764597"/>
    <lineage>
        <taxon>Bacteria</taxon>
        <taxon>Bacillati</taxon>
        <taxon>Bacillota</taxon>
        <taxon>Clostridia</taxon>
        <taxon>Peptostreptococcales</taxon>
        <taxon>Peptostreptococcaceae</taxon>
        <taxon>Romboutsia</taxon>
    </lineage>
</organism>
<feature type="transmembrane region" description="Helical" evidence="1">
    <location>
        <begin position="122"/>
        <end position="143"/>
    </location>
</feature>
<keyword evidence="4" id="KW-1185">Reference proteome</keyword>
<dbReference type="RefSeq" id="WP_153972007.1">
    <property type="nucleotide sequence ID" value="NZ_JACRWE010000002.1"/>
</dbReference>
<keyword evidence="1" id="KW-0812">Transmembrane</keyword>
<sequence>MGLRFRKSINLGGGVKLNVSKKSVGISAGVKGARVSINSKGRKTTSVGIPGTGVSYVSTSNISKGKSNNTTNNNKSNILVSELELTEENVLKRSNEYKRISKALFIIAILLFIAAFPLGAFVFLLSIVAILFACLTNIMGRFIKWQGLKQLKDKDIKES</sequence>
<dbReference type="Pfam" id="PF14020">
    <property type="entry name" value="DUF4236"/>
    <property type="match status" value="1"/>
</dbReference>
<protein>
    <submittedName>
        <fullName evidence="3">DUF4236 domain-containing protein</fullName>
    </submittedName>
</protein>
<feature type="domain" description="DUF4236" evidence="2">
    <location>
        <begin position="3"/>
        <end position="56"/>
    </location>
</feature>
<name>A0ABR7JNN1_9FIRM</name>
<evidence type="ECO:0000259" key="2">
    <source>
        <dbReference type="Pfam" id="PF14020"/>
    </source>
</evidence>
<keyword evidence="1" id="KW-1133">Transmembrane helix</keyword>
<comment type="caution">
    <text evidence="3">The sequence shown here is derived from an EMBL/GenBank/DDBJ whole genome shotgun (WGS) entry which is preliminary data.</text>
</comment>
<evidence type="ECO:0000313" key="3">
    <source>
        <dbReference type="EMBL" id="MBC5996367.1"/>
    </source>
</evidence>
<keyword evidence="1" id="KW-0472">Membrane</keyword>
<feature type="transmembrane region" description="Helical" evidence="1">
    <location>
        <begin position="100"/>
        <end position="116"/>
    </location>
</feature>